<dbReference type="PROSITE" id="PS50249">
    <property type="entry name" value="MPN"/>
    <property type="match status" value="1"/>
</dbReference>
<dbReference type="InterPro" id="IPR005366">
    <property type="entry name" value="EMC8/9"/>
</dbReference>
<dbReference type="EMBL" id="NBSH01000004">
    <property type="protein sequence ID" value="ORX38408.1"/>
    <property type="molecule type" value="Genomic_DNA"/>
</dbReference>
<dbReference type="PANTHER" id="PTHR12941">
    <property type="entry name" value="ER MEMBRANE PROTEIN COMPLEX"/>
    <property type="match status" value="1"/>
</dbReference>
<dbReference type="GO" id="GO:0072546">
    <property type="term" value="C:EMC complex"/>
    <property type="evidence" value="ECO:0007669"/>
    <property type="project" value="InterPro"/>
</dbReference>
<feature type="compositionally biased region" description="Low complexity" evidence="2">
    <location>
        <begin position="143"/>
        <end position="166"/>
    </location>
</feature>
<evidence type="ECO:0000256" key="1">
    <source>
        <dbReference type="ARBA" id="ARBA00007461"/>
    </source>
</evidence>
<dbReference type="OrthoDB" id="194468at2759"/>
<feature type="domain" description="MPN" evidence="3">
    <location>
        <begin position="8"/>
        <end position="142"/>
    </location>
</feature>
<evidence type="ECO:0000259" key="3">
    <source>
        <dbReference type="PROSITE" id="PS50249"/>
    </source>
</evidence>
<keyword evidence="5" id="KW-1185">Reference proteome</keyword>
<feature type="region of interest" description="Disordered" evidence="2">
    <location>
        <begin position="143"/>
        <end position="167"/>
    </location>
</feature>
<evidence type="ECO:0000256" key="2">
    <source>
        <dbReference type="SAM" id="MobiDB-lite"/>
    </source>
</evidence>
<dbReference type="InterPro" id="IPR037518">
    <property type="entry name" value="MPN"/>
</dbReference>
<dbReference type="CDD" id="cd08060">
    <property type="entry name" value="MPN_UPF0172"/>
    <property type="match status" value="1"/>
</dbReference>
<organism evidence="4 5">
    <name type="scientific">Kockovaella imperatae</name>
    <dbReference type="NCBI Taxonomy" id="4999"/>
    <lineage>
        <taxon>Eukaryota</taxon>
        <taxon>Fungi</taxon>
        <taxon>Dikarya</taxon>
        <taxon>Basidiomycota</taxon>
        <taxon>Agaricomycotina</taxon>
        <taxon>Tremellomycetes</taxon>
        <taxon>Tremellales</taxon>
        <taxon>Cuniculitremaceae</taxon>
        <taxon>Kockovaella</taxon>
    </lineage>
</organism>
<proteinExistence type="inferred from homology"/>
<protein>
    <recommendedName>
        <fullName evidence="3">MPN domain-containing protein</fullName>
    </recommendedName>
</protein>
<reference evidence="4 5" key="1">
    <citation type="submission" date="2017-03" db="EMBL/GenBank/DDBJ databases">
        <title>Widespread Adenine N6-methylation of Active Genes in Fungi.</title>
        <authorList>
            <consortium name="DOE Joint Genome Institute"/>
            <person name="Mondo S.J."/>
            <person name="Dannebaum R.O."/>
            <person name="Kuo R.C."/>
            <person name="Louie K.B."/>
            <person name="Bewick A.J."/>
            <person name="Labutti K."/>
            <person name="Haridas S."/>
            <person name="Kuo A."/>
            <person name="Salamov A."/>
            <person name="Ahrendt S.R."/>
            <person name="Lau R."/>
            <person name="Bowen B.P."/>
            <person name="Lipzen A."/>
            <person name="Sullivan W."/>
            <person name="Andreopoulos W.B."/>
            <person name="Clum A."/>
            <person name="Lindquist E."/>
            <person name="Daum C."/>
            <person name="Northen T.R."/>
            <person name="Ramamoorthy G."/>
            <person name="Schmitz R.J."/>
            <person name="Gryganskyi A."/>
            <person name="Culley D."/>
            <person name="Magnuson J."/>
            <person name="James T.Y."/>
            <person name="O'Malley M.A."/>
            <person name="Stajich J.E."/>
            <person name="Spatafora J.W."/>
            <person name="Visel A."/>
            <person name="Grigoriev I.V."/>
        </authorList>
    </citation>
    <scope>NUCLEOTIDE SEQUENCE [LARGE SCALE GENOMIC DNA]</scope>
    <source>
        <strain evidence="4 5">NRRL Y-17943</strain>
    </source>
</reference>
<sequence length="195" mass="21169">MSSQPTYTYTVSSAAYALPLLHAARYLSHTVIGILLGKIDRGSKRVSVEDALPLIHHYTSLSPMMEVALELGAAAASERGMEVVGLYVVPKDDKNSGLGRVGERILGEMKGKFDASFAWLVDNEKLGEGSVPYTIYTISQSSTSPQALPSKSSSSFPSPFTLDSTPNLPARTLQAIRDEKIHRNLVDFDDHLNDS</sequence>
<gene>
    <name evidence="4" type="ORF">BD324DRAFT_620746</name>
</gene>
<dbReference type="PANTHER" id="PTHR12941:SF10">
    <property type="entry name" value="ER MEMBRANE PROTEIN COMPLEX SUBUNIT 8_9 HOMOLOG"/>
    <property type="match status" value="1"/>
</dbReference>
<accession>A0A1Y1UK28</accession>
<comment type="similarity">
    <text evidence="1">Belongs to the EMC8/EMC9 family.</text>
</comment>
<dbReference type="STRING" id="4999.A0A1Y1UK28"/>
<evidence type="ECO:0000313" key="5">
    <source>
        <dbReference type="Proteomes" id="UP000193218"/>
    </source>
</evidence>
<dbReference type="Pfam" id="PF03665">
    <property type="entry name" value="UPF0172"/>
    <property type="match status" value="1"/>
</dbReference>
<evidence type="ECO:0000313" key="4">
    <source>
        <dbReference type="EMBL" id="ORX38408.1"/>
    </source>
</evidence>
<comment type="caution">
    <text evidence="4">The sequence shown here is derived from an EMBL/GenBank/DDBJ whole genome shotgun (WGS) entry which is preliminary data.</text>
</comment>
<dbReference type="RefSeq" id="XP_021872330.1">
    <property type="nucleotide sequence ID" value="XM_022015318.1"/>
</dbReference>
<dbReference type="AlphaFoldDB" id="A0A1Y1UK28"/>
<dbReference type="InParanoid" id="A0A1Y1UK28"/>
<name>A0A1Y1UK28_9TREE</name>
<dbReference type="Gene3D" id="3.40.140.10">
    <property type="entry name" value="Cytidine Deaminase, domain 2"/>
    <property type="match status" value="1"/>
</dbReference>
<dbReference type="Proteomes" id="UP000193218">
    <property type="component" value="Unassembled WGS sequence"/>
</dbReference>
<dbReference type="GeneID" id="33557126"/>